<dbReference type="OrthoDB" id="9806929at2"/>
<dbReference type="RefSeq" id="WP_104737920.1">
    <property type="nucleotide sequence ID" value="NZ_BMHR01000001.1"/>
</dbReference>
<evidence type="ECO:0000256" key="5">
    <source>
        <dbReference type="ARBA" id="ARBA00022692"/>
    </source>
</evidence>
<keyword evidence="11" id="KW-0966">Cell projection</keyword>
<comment type="subcellular location">
    <subcellularLocation>
        <location evidence="1">Cell membrane</location>
        <topology evidence="1">Multi-pass membrane protein</topology>
    </subcellularLocation>
</comment>
<name>A0A2P4EWL1_9GAMM</name>
<proteinExistence type="inferred from homology"/>
<dbReference type="GO" id="GO:0071978">
    <property type="term" value="P:bacterial-type flagellum-dependent swarming motility"/>
    <property type="evidence" value="ECO:0007669"/>
    <property type="project" value="InterPro"/>
</dbReference>
<organism evidence="11 12">
    <name type="scientific">Halopseudomonas oceani</name>
    <dbReference type="NCBI Taxonomy" id="1708783"/>
    <lineage>
        <taxon>Bacteria</taxon>
        <taxon>Pseudomonadati</taxon>
        <taxon>Pseudomonadota</taxon>
        <taxon>Gammaproteobacteria</taxon>
        <taxon>Pseudomonadales</taxon>
        <taxon>Pseudomonadaceae</taxon>
        <taxon>Halopseudomonas</taxon>
    </lineage>
</organism>
<keyword evidence="12" id="KW-1185">Reference proteome</keyword>
<feature type="domain" description="MotA/TolQ/ExbB proton channel" evidence="10">
    <location>
        <begin position="97"/>
        <end position="212"/>
    </location>
</feature>
<dbReference type="InterPro" id="IPR000540">
    <property type="entry name" value="Flag_MotA_CS"/>
</dbReference>
<accession>A0A2P4EWL1</accession>
<keyword evidence="11" id="KW-0969">Cilium</keyword>
<dbReference type="Proteomes" id="UP000243451">
    <property type="component" value="Unassembled WGS sequence"/>
</dbReference>
<evidence type="ECO:0000259" key="10">
    <source>
        <dbReference type="Pfam" id="PF01618"/>
    </source>
</evidence>
<dbReference type="GO" id="GO:0005886">
    <property type="term" value="C:plasma membrane"/>
    <property type="evidence" value="ECO:0007669"/>
    <property type="project" value="UniProtKB-SubCell"/>
</dbReference>
<reference evidence="11 12" key="1">
    <citation type="submission" date="2018-01" db="EMBL/GenBank/DDBJ databases">
        <title>Draft genome of the type strain Pseudomonas oceani DSM 100277 isolated from the deep water in Okinawa trough, northwestern Pacific Ocean.</title>
        <authorList>
            <person name="Gomila M."/>
            <person name="Mulet M."/>
            <person name="Garcia-Valdes E."/>
            <person name="Lalucat J."/>
        </authorList>
    </citation>
    <scope>NUCLEOTIDE SEQUENCE [LARGE SCALE GENOMIC DNA]</scope>
    <source>
        <strain evidence="11 12">DSM 100277</strain>
    </source>
</reference>
<keyword evidence="8 9" id="KW-0472">Membrane</keyword>
<evidence type="ECO:0000256" key="4">
    <source>
        <dbReference type="ARBA" id="ARBA00022475"/>
    </source>
</evidence>
<dbReference type="InterPro" id="IPR047055">
    <property type="entry name" value="MotA-like"/>
</dbReference>
<dbReference type="PANTHER" id="PTHR30433">
    <property type="entry name" value="CHEMOTAXIS PROTEIN MOTA"/>
    <property type="match status" value="1"/>
</dbReference>
<comment type="caution">
    <text evidence="11">The sequence shown here is derived from an EMBL/GenBank/DDBJ whole genome shotgun (WGS) entry which is preliminary data.</text>
</comment>
<evidence type="ECO:0000256" key="8">
    <source>
        <dbReference type="ARBA" id="ARBA00023136"/>
    </source>
</evidence>
<evidence type="ECO:0000313" key="12">
    <source>
        <dbReference type="Proteomes" id="UP000243451"/>
    </source>
</evidence>
<keyword evidence="3" id="KW-0813">Transport</keyword>
<evidence type="ECO:0000256" key="2">
    <source>
        <dbReference type="ARBA" id="ARBA00008038"/>
    </source>
</evidence>
<keyword evidence="11" id="KW-0282">Flagellum</keyword>
<keyword evidence="7 9" id="KW-1133">Transmembrane helix</keyword>
<evidence type="ECO:0000256" key="9">
    <source>
        <dbReference type="SAM" id="Phobius"/>
    </source>
</evidence>
<sequence length="257" mass="27469">MDLATLIGLIGALGIIAASILLGTGAQVFFNVPSMLIVFGGSLFVVLAKFNVGQFIGAIKVAGRAFRFKLPDTETSINELVELATIARKSGLLALEEKEIASPFLASGIQLLIDGHPQETVKAILEKERVLTMERNRWGAKIFSALGDVGPAMGMIGTLIGLVQMLSNMEDPKSIGPAMAVALLTTLYGAMLATMVCLPIADKLALRMTEEARMQSLWIDAILAIQEGTNPRVIEQLLSSYLPADKRSKANDEAKEG</sequence>
<dbReference type="PROSITE" id="PS01307">
    <property type="entry name" value="MOTA"/>
    <property type="match status" value="1"/>
</dbReference>
<keyword evidence="4" id="KW-1003">Cell membrane</keyword>
<evidence type="ECO:0000256" key="3">
    <source>
        <dbReference type="ARBA" id="ARBA00022448"/>
    </source>
</evidence>
<evidence type="ECO:0000313" key="11">
    <source>
        <dbReference type="EMBL" id="POB04319.1"/>
    </source>
</evidence>
<comment type="similarity">
    <text evidence="2">Belongs to the MotA family.</text>
</comment>
<keyword evidence="5 9" id="KW-0812">Transmembrane</keyword>
<protein>
    <submittedName>
        <fullName evidence="11">Flagellar motor protein PomA</fullName>
    </submittedName>
</protein>
<evidence type="ECO:0000256" key="6">
    <source>
        <dbReference type="ARBA" id="ARBA00022779"/>
    </source>
</evidence>
<keyword evidence="6" id="KW-0283">Flagellar rotation</keyword>
<dbReference type="InterPro" id="IPR002898">
    <property type="entry name" value="MotA_ExbB_proton_chnl"/>
</dbReference>
<evidence type="ECO:0000256" key="7">
    <source>
        <dbReference type="ARBA" id="ARBA00022989"/>
    </source>
</evidence>
<dbReference type="EMBL" id="PPSK01000005">
    <property type="protein sequence ID" value="POB04319.1"/>
    <property type="molecule type" value="Genomic_DNA"/>
</dbReference>
<feature type="transmembrane region" description="Helical" evidence="9">
    <location>
        <begin position="142"/>
        <end position="166"/>
    </location>
</feature>
<feature type="transmembrane region" description="Helical" evidence="9">
    <location>
        <begin position="28"/>
        <end position="50"/>
    </location>
</feature>
<feature type="transmembrane region" description="Helical" evidence="9">
    <location>
        <begin position="178"/>
        <end position="201"/>
    </location>
</feature>
<dbReference type="AlphaFoldDB" id="A0A2P4EWL1"/>
<dbReference type="PANTHER" id="PTHR30433:SF2">
    <property type="entry name" value="MOTILITY PROTEIN A"/>
    <property type="match status" value="1"/>
</dbReference>
<dbReference type="NCBIfam" id="NF006527">
    <property type="entry name" value="PRK08990.1"/>
    <property type="match status" value="1"/>
</dbReference>
<gene>
    <name evidence="11" type="ORF">C1949_07830</name>
</gene>
<dbReference type="Pfam" id="PF01618">
    <property type="entry name" value="MotA_ExbB"/>
    <property type="match status" value="1"/>
</dbReference>
<dbReference type="GO" id="GO:0006935">
    <property type="term" value="P:chemotaxis"/>
    <property type="evidence" value="ECO:0007669"/>
    <property type="project" value="InterPro"/>
</dbReference>
<evidence type="ECO:0000256" key="1">
    <source>
        <dbReference type="ARBA" id="ARBA00004651"/>
    </source>
</evidence>